<keyword evidence="2" id="KW-1185">Reference proteome</keyword>
<reference evidence="3" key="3">
    <citation type="submission" date="2025-08" db="UniProtKB">
        <authorList>
            <consortium name="RefSeq"/>
        </authorList>
    </citation>
    <scope>IDENTIFICATION</scope>
    <source>
        <tissue evidence="3">Whole organism</tissue>
    </source>
</reference>
<evidence type="ECO:0000313" key="3">
    <source>
        <dbReference type="RefSeq" id="XP_017860536.1"/>
    </source>
</evidence>
<dbReference type="GeneID" id="108612146"/>
<reference evidence="2" key="2">
    <citation type="journal article" date="2016" name="G3 (Bethesda)">
        <title>Genome Evolution in Three Species of Cactophilic Drosophila.</title>
        <authorList>
            <person name="Sanchez-Flores A."/>
            <person name="Penazola F."/>
            <person name="Carpinteyro-Ponce J."/>
            <person name="Nazario-Yepiz N."/>
            <person name="Abreu-Goodger C."/>
            <person name="Machado C.A."/>
            <person name="Markow T.A."/>
        </authorList>
    </citation>
    <scope>NUCLEOTIDE SEQUENCE [LARGE SCALE GENOMIC DNA]</scope>
</reference>
<protein>
    <submittedName>
        <fullName evidence="3">Uncharacterized protein LOC108612146</fullName>
    </submittedName>
</protein>
<feature type="region of interest" description="Disordered" evidence="1">
    <location>
        <begin position="107"/>
        <end position="139"/>
    </location>
</feature>
<evidence type="ECO:0000313" key="2">
    <source>
        <dbReference type="Proteomes" id="UP000694904"/>
    </source>
</evidence>
<organism evidence="2 3">
    <name type="scientific">Drosophila arizonae</name>
    <name type="common">Fruit fly</name>
    <dbReference type="NCBI Taxonomy" id="7263"/>
    <lineage>
        <taxon>Eukaryota</taxon>
        <taxon>Metazoa</taxon>
        <taxon>Ecdysozoa</taxon>
        <taxon>Arthropoda</taxon>
        <taxon>Hexapoda</taxon>
        <taxon>Insecta</taxon>
        <taxon>Pterygota</taxon>
        <taxon>Neoptera</taxon>
        <taxon>Endopterygota</taxon>
        <taxon>Diptera</taxon>
        <taxon>Brachycera</taxon>
        <taxon>Muscomorpha</taxon>
        <taxon>Ephydroidea</taxon>
        <taxon>Drosophilidae</taxon>
        <taxon>Drosophila</taxon>
    </lineage>
</organism>
<evidence type="ECO:0000256" key="1">
    <source>
        <dbReference type="SAM" id="MobiDB-lite"/>
    </source>
</evidence>
<dbReference type="Proteomes" id="UP000694904">
    <property type="component" value="Chromosome 3"/>
</dbReference>
<feature type="region of interest" description="Disordered" evidence="1">
    <location>
        <begin position="1"/>
        <end position="38"/>
    </location>
</feature>
<dbReference type="RefSeq" id="XP_017860536.1">
    <property type="nucleotide sequence ID" value="XM_018005047.1"/>
</dbReference>
<reference evidence="2" key="1">
    <citation type="journal article" date="1997" name="Nucleic Acids Res.">
        <title>tRNAscan-SE: a program for improved detection of transfer RNA genes in genomic sequence.</title>
        <authorList>
            <person name="Lowe T.M."/>
            <person name="Eddy S.R."/>
        </authorList>
    </citation>
    <scope>NUCLEOTIDE SEQUENCE [LARGE SCALE GENOMIC DNA]</scope>
</reference>
<gene>
    <name evidence="3" type="primary">LOC108612146</name>
</gene>
<proteinExistence type="predicted"/>
<accession>A0ABM1P000</accession>
<name>A0ABM1P000_DROAR</name>
<sequence>MLHRADFSDGSNLRGLLPSPGQREAPDSHGGGAQVQSQLHERREWLLQLGLSPSCAHDLAMHTLEHPEFSLSEFQEHWRQLRQQLGPRRQYEVDAIVLRRIRELLQSGSPERNHPRTPSPPHGINWNSTDCDTPAPGHLGYGSPMRCPTDRQSERRMTSTPVYELKVNAIEPDFYDINEDPRNAHENYQPAHPSAFIAHSSTDERYNGINYQSGGAHFPEAYNIDANARNILTDDSQFTGHNNLHFNNNFDYVGYFNNNYRQQLPAHSEAMNTFNFNNQARELQQQQNRNFYNNYNNLQFQNNERNACHFDNRNYADTINTNMNSNQYPMGYSVPRPLLPDPRVRIDNTIDGKFGEHNSRKRILDSPSEQNWPKRRFMEETNQIFKIGGVELPRIQRKTHALPQPEGKSYAIKFFKRQYCPIVGGMTMGSPIAPAEPIPDCPTHPNRTAAKRIRQDLRNEWLVLYRNKNYKDWDVWWKDFKWCGAGIENELERYKGINLMDKSFLHIVMNYDKPQTVKRLLNQASVALELNKTNYQSIMGTIFEIMNEKFLGKLNFSEIGRLQDMIRYMPNHLWAYKMRSMVYLWSRYCKVRTSSDQSEDAAKHLWATHTQWYSALFHWLAKQAFDELKRISRIEWPEHLNKYATIECEPLP</sequence>